<evidence type="ECO:0000256" key="14">
    <source>
        <dbReference type="ARBA" id="ARBA00048843"/>
    </source>
</evidence>
<sequence length="496" mass="54976">MEVWRAQKPRRKWPINVDNFEPLMNADMDKIKSWELRVQARILNDLQDLETDTWLIAREGKGLRLRISGDIPIPPGSALPGRLINIETRRRWILETPERHRFLVPEMHSLTRATLPALTKLERSKMALARSVAVKLINRSISAASIFSLEWAGARRVQAQRVRAFSALMSPPSKAVVYEREGPPDSVIKMIELPPVEVKENDVCVKMLAAPINPSDINRIEGVYPVRPKVPAVGGYEGVGEVYSVGSAVTRLAPGDWVIPSPPSSGTWQSYVVKDQSVWHKVSKDSPMEYAATIIVNPLTALRMLEDFTTLNSGDSIVQNGATSIVGQCIIQIARHRGIHSINIIRDRAGSDEAKEKLKGLGADEVFTESQLEVKNVKGLLANLPEPALGFNCVGGNSASKGGTMVTYGGMSKKPITVSTSAFIFKDLSLKGFWLQKWLSSEKATECRNMIDYLLCLAREGKLKYDMELVPFNNFQTALSKALGLHGSQPKQVIKF</sequence>
<evidence type="ECO:0000256" key="8">
    <source>
        <dbReference type="ARBA" id="ARBA00023098"/>
    </source>
</evidence>
<evidence type="ECO:0000256" key="2">
    <source>
        <dbReference type="ARBA" id="ARBA00010371"/>
    </source>
</evidence>
<dbReference type="AlphaFoldDB" id="A0AAP0LJG0"/>
<comment type="subcellular location">
    <subcellularLocation>
        <location evidence="1">Mitochondrion</location>
    </subcellularLocation>
</comment>
<keyword evidence="8" id="KW-0443">Lipid metabolism</keyword>
<comment type="caution">
    <text evidence="16">The sequence shown here is derived from an EMBL/GenBank/DDBJ whole genome shotgun (WGS) entry which is preliminary data.</text>
</comment>
<keyword evidence="5" id="KW-0521">NADP</keyword>
<evidence type="ECO:0000256" key="6">
    <source>
        <dbReference type="ARBA" id="ARBA00022946"/>
    </source>
</evidence>
<proteinExistence type="inferred from homology"/>
<keyword evidence="3" id="KW-0444">Lipid biosynthesis</keyword>
<dbReference type="InterPro" id="IPR013154">
    <property type="entry name" value="ADH-like_N"/>
</dbReference>
<dbReference type="InterPro" id="IPR020843">
    <property type="entry name" value="ER"/>
</dbReference>
<dbReference type="FunFam" id="3.40.50.720:FF:000112">
    <property type="entry name" value="Enoyl-[acyl-carrier-protein] reductase 1, mitochondrial"/>
    <property type="match status" value="1"/>
</dbReference>
<dbReference type="InterPro" id="IPR051034">
    <property type="entry name" value="Mito_Enoyl-ACP_Reductase"/>
</dbReference>
<evidence type="ECO:0000256" key="1">
    <source>
        <dbReference type="ARBA" id="ARBA00004173"/>
    </source>
</evidence>
<dbReference type="Proteomes" id="UP001428341">
    <property type="component" value="Unassembled WGS sequence"/>
</dbReference>
<dbReference type="FunFam" id="3.90.180.10:FF:000010">
    <property type="entry name" value="Enoyl-[acyl-carrier-protein] reductase, mitochondrial"/>
    <property type="match status" value="1"/>
</dbReference>
<dbReference type="EC" id="1.3.1.104" evidence="11"/>
<evidence type="ECO:0000256" key="13">
    <source>
        <dbReference type="ARBA" id="ARBA00042123"/>
    </source>
</evidence>
<dbReference type="GO" id="GO:0141148">
    <property type="term" value="F:enoyl-[acyl-carrier-protein] reductase (NADPH) activity"/>
    <property type="evidence" value="ECO:0007669"/>
    <property type="project" value="UniProtKB-EC"/>
</dbReference>
<evidence type="ECO:0000256" key="5">
    <source>
        <dbReference type="ARBA" id="ARBA00022857"/>
    </source>
</evidence>
<dbReference type="EMBL" id="JBCGBO010000025">
    <property type="protein sequence ID" value="KAK9175950.1"/>
    <property type="molecule type" value="Genomic_DNA"/>
</dbReference>
<dbReference type="SMART" id="SM00829">
    <property type="entry name" value="PKS_ER"/>
    <property type="match status" value="1"/>
</dbReference>
<keyword evidence="6" id="KW-0809">Transit peptide</keyword>
<dbReference type="GO" id="GO:0005739">
    <property type="term" value="C:mitochondrion"/>
    <property type="evidence" value="ECO:0007669"/>
    <property type="project" value="UniProtKB-SubCell"/>
</dbReference>
<dbReference type="Gene3D" id="3.90.180.10">
    <property type="entry name" value="Medium-chain alcohol dehydrogenases, catalytic domain"/>
    <property type="match status" value="1"/>
</dbReference>
<name>A0AAP0LJG0_9ROSI</name>
<protein>
    <recommendedName>
        <fullName evidence="12">Enoyl-[acyl-carrier-protein] reductase, mitochondrial</fullName>
        <ecNumber evidence="11">1.3.1.104</ecNumber>
    </recommendedName>
    <alternativeName>
        <fullName evidence="13">2-enoyl thioester reductase</fullName>
    </alternativeName>
</protein>
<evidence type="ECO:0000256" key="9">
    <source>
        <dbReference type="ARBA" id="ARBA00023128"/>
    </source>
</evidence>
<comment type="catalytic activity">
    <reaction evidence="14">
        <text>a 2,3-saturated acyl-[ACP] + NADP(+) = a (2E)-enoyl-[ACP] + NADPH + H(+)</text>
        <dbReference type="Rhea" id="RHEA:22564"/>
        <dbReference type="Rhea" id="RHEA-COMP:9925"/>
        <dbReference type="Rhea" id="RHEA-COMP:9926"/>
        <dbReference type="ChEBI" id="CHEBI:15378"/>
        <dbReference type="ChEBI" id="CHEBI:57783"/>
        <dbReference type="ChEBI" id="CHEBI:58349"/>
        <dbReference type="ChEBI" id="CHEBI:78784"/>
        <dbReference type="ChEBI" id="CHEBI:78785"/>
        <dbReference type="EC" id="1.3.1.104"/>
    </reaction>
</comment>
<dbReference type="PANTHER" id="PTHR43981">
    <property type="entry name" value="ENOYL-[ACYL-CARRIER-PROTEIN] REDUCTASE, MITOCHONDRIAL"/>
    <property type="match status" value="1"/>
</dbReference>
<keyword evidence="10" id="KW-0275">Fatty acid biosynthesis</keyword>
<gene>
    <name evidence="16" type="ORF">WN944_027961</name>
</gene>
<keyword evidence="4" id="KW-0276">Fatty acid metabolism</keyword>
<evidence type="ECO:0000256" key="11">
    <source>
        <dbReference type="ARBA" id="ARBA00038963"/>
    </source>
</evidence>
<dbReference type="CDD" id="cd08290">
    <property type="entry name" value="ETR"/>
    <property type="match status" value="1"/>
</dbReference>
<reference evidence="16 17" key="1">
    <citation type="submission" date="2024-05" db="EMBL/GenBank/DDBJ databases">
        <title>Haplotype-resolved chromosome-level genome assembly of Huyou (Citrus changshanensis).</title>
        <authorList>
            <person name="Miao C."/>
            <person name="Chen W."/>
            <person name="Wu Y."/>
            <person name="Wang L."/>
            <person name="Zhao S."/>
            <person name="Grierson D."/>
            <person name="Xu C."/>
            <person name="Chen K."/>
        </authorList>
    </citation>
    <scope>NUCLEOTIDE SEQUENCE [LARGE SCALE GENOMIC DNA]</scope>
    <source>
        <strain evidence="16">01-14</strain>
        <tissue evidence="16">Leaf</tissue>
    </source>
</reference>
<dbReference type="PANTHER" id="PTHR43981:SF2">
    <property type="entry name" value="ENOYL-[ACYL-CARRIER-PROTEIN] REDUCTASE, MITOCHONDRIAL"/>
    <property type="match status" value="1"/>
</dbReference>
<evidence type="ECO:0000313" key="16">
    <source>
        <dbReference type="EMBL" id="KAK9175950.1"/>
    </source>
</evidence>
<organism evidence="16 17">
    <name type="scientific">Citrus x changshan-huyou</name>
    <dbReference type="NCBI Taxonomy" id="2935761"/>
    <lineage>
        <taxon>Eukaryota</taxon>
        <taxon>Viridiplantae</taxon>
        <taxon>Streptophyta</taxon>
        <taxon>Embryophyta</taxon>
        <taxon>Tracheophyta</taxon>
        <taxon>Spermatophyta</taxon>
        <taxon>Magnoliopsida</taxon>
        <taxon>eudicotyledons</taxon>
        <taxon>Gunneridae</taxon>
        <taxon>Pentapetalae</taxon>
        <taxon>rosids</taxon>
        <taxon>malvids</taxon>
        <taxon>Sapindales</taxon>
        <taxon>Rutaceae</taxon>
        <taxon>Aurantioideae</taxon>
        <taxon>Citrus</taxon>
    </lineage>
</organism>
<dbReference type="Pfam" id="PF08240">
    <property type="entry name" value="ADH_N"/>
    <property type="match status" value="1"/>
</dbReference>
<keyword evidence="17" id="KW-1185">Reference proteome</keyword>
<dbReference type="InterPro" id="IPR011032">
    <property type="entry name" value="GroES-like_sf"/>
</dbReference>
<keyword evidence="7" id="KW-0560">Oxidoreductase</keyword>
<evidence type="ECO:0000256" key="12">
    <source>
        <dbReference type="ARBA" id="ARBA00041058"/>
    </source>
</evidence>
<evidence type="ECO:0000313" key="17">
    <source>
        <dbReference type="Proteomes" id="UP001428341"/>
    </source>
</evidence>
<dbReference type="Pfam" id="PF00107">
    <property type="entry name" value="ADH_zinc_N"/>
    <property type="match status" value="1"/>
</dbReference>
<dbReference type="GO" id="GO:0006633">
    <property type="term" value="P:fatty acid biosynthetic process"/>
    <property type="evidence" value="ECO:0007669"/>
    <property type="project" value="UniProtKB-KW"/>
</dbReference>
<keyword evidence="9" id="KW-0496">Mitochondrion</keyword>
<comment type="similarity">
    <text evidence="2">Belongs to the zinc-containing alcohol dehydrogenase family. Quinone oxidoreductase subfamily.</text>
</comment>
<evidence type="ECO:0000256" key="4">
    <source>
        <dbReference type="ARBA" id="ARBA00022832"/>
    </source>
</evidence>
<dbReference type="InterPro" id="IPR036291">
    <property type="entry name" value="NAD(P)-bd_dom_sf"/>
</dbReference>
<accession>A0AAP0LJG0</accession>
<dbReference type="SUPFAM" id="SSF51735">
    <property type="entry name" value="NAD(P)-binding Rossmann-fold domains"/>
    <property type="match status" value="1"/>
</dbReference>
<evidence type="ECO:0000259" key="15">
    <source>
        <dbReference type="SMART" id="SM00829"/>
    </source>
</evidence>
<dbReference type="InterPro" id="IPR013149">
    <property type="entry name" value="ADH-like_C"/>
</dbReference>
<feature type="domain" description="Enoyl reductase (ER)" evidence="15">
    <location>
        <begin position="182"/>
        <end position="485"/>
    </location>
</feature>
<evidence type="ECO:0000256" key="3">
    <source>
        <dbReference type="ARBA" id="ARBA00022516"/>
    </source>
</evidence>
<evidence type="ECO:0000256" key="10">
    <source>
        <dbReference type="ARBA" id="ARBA00023160"/>
    </source>
</evidence>
<dbReference type="SUPFAM" id="SSF50129">
    <property type="entry name" value="GroES-like"/>
    <property type="match status" value="1"/>
</dbReference>
<dbReference type="Gene3D" id="3.40.50.720">
    <property type="entry name" value="NAD(P)-binding Rossmann-like Domain"/>
    <property type="match status" value="1"/>
</dbReference>
<evidence type="ECO:0000256" key="7">
    <source>
        <dbReference type="ARBA" id="ARBA00023002"/>
    </source>
</evidence>